<organism evidence="1">
    <name type="scientific">marine sediment metagenome</name>
    <dbReference type="NCBI Taxonomy" id="412755"/>
    <lineage>
        <taxon>unclassified sequences</taxon>
        <taxon>metagenomes</taxon>
        <taxon>ecological metagenomes</taxon>
    </lineage>
</organism>
<name>A0A0F9EY13_9ZZZZ</name>
<dbReference type="AlphaFoldDB" id="A0A0F9EY13"/>
<sequence length="59" mass="6360">QDVADLLIEAGIKGIMNFAPTVLKVPPHIHIVNICIGHELESLIYHSLQMGNNGRGKGS</sequence>
<dbReference type="InterPro" id="IPR022876">
    <property type="entry name" value="Tscrpt_rep_Rex"/>
</dbReference>
<accession>A0A0F9EY13</accession>
<dbReference type="PANTHER" id="PTHR35786">
    <property type="entry name" value="REDOX-SENSING TRANSCRIPTIONAL REPRESSOR REX"/>
    <property type="match status" value="1"/>
</dbReference>
<dbReference type="PANTHER" id="PTHR35786:SF1">
    <property type="entry name" value="REDOX-SENSING TRANSCRIPTIONAL REPRESSOR REX 1"/>
    <property type="match status" value="1"/>
</dbReference>
<reference evidence="1" key="1">
    <citation type="journal article" date="2015" name="Nature">
        <title>Complex archaea that bridge the gap between prokaryotes and eukaryotes.</title>
        <authorList>
            <person name="Spang A."/>
            <person name="Saw J.H."/>
            <person name="Jorgensen S.L."/>
            <person name="Zaremba-Niedzwiedzka K."/>
            <person name="Martijn J."/>
            <person name="Lind A.E."/>
            <person name="van Eijk R."/>
            <person name="Schleper C."/>
            <person name="Guy L."/>
            <person name="Ettema T.J."/>
        </authorList>
    </citation>
    <scope>NUCLEOTIDE SEQUENCE</scope>
</reference>
<gene>
    <name evidence="1" type="ORF">LCGC14_2310970</name>
</gene>
<feature type="non-terminal residue" evidence="1">
    <location>
        <position position="1"/>
    </location>
</feature>
<protein>
    <recommendedName>
        <fullName evidence="2">Redox-sensing transcriptional repressor Rex</fullName>
    </recommendedName>
</protein>
<dbReference type="GO" id="GO:0045892">
    <property type="term" value="P:negative regulation of DNA-templated transcription"/>
    <property type="evidence" value="ECO:0007669"/>
    <property type="project" value="InterPro"/>
</dbReference>
<evidence type="ECO:0008006" key="2">
    <source>
        <dbReference type="Google" id="ProtNLM"/>
    </source>
</evidence>
<evidence type="ECO:0000313" key="1">
    <source>
        <dbReference type="EMBL" id="KKL49890.1"/>
    </source>
</evidence>
<dbReference type="Gene3D" id="3.40.50.720">
    <property type="entry name" value="NAD(P)-binding Rossmann-like Domain"/>
    <property type="match status" value="1"/>
</dbReference>
<dbReference type="GO" id="GO:0051775">
    <property type="term" value="P:response to redox state"/>
    <property type="evidence" value="ECO:0007669"/>
    <property type="project" value="InterPro"/>
</dbReference>
<dbReference type="EMBL" id="LAZR01032795">
    <property type="protein sequence ID" value="KKL49890.1"/>
    <property type="molecule type" value="Genomic_DNA"/>
</dbReference>
<proteinExistence type="predicted"/>
<comment type="caution">
    <text evidence="1">The sequence shown here is derived from an EMBL/GenBank/DDBJ whole genome shotgun (WGS) entry which is preliminary data.</text>
</comment>